<keyword evidence="2" id="KW-1185">Reference proteome</keyword>
<dbReference type="AlphaFoldDB" id="A0A0C9W027"/>
<evidence type="ECO:0000313" key="2">
    <source>
        <dbReference type="Proteomes" id="UP000053820"/>
    </source>
</evidence>
<dbReference type="Proteomes" id="UP000053820">
    <property type="component" value="Unassembled WGS sequence"/>
</dbReference>
<accession>A0A0C9W027</accession>
<name>A0A0C9W027_9AGAM</name>
<dbReference type="EMBL" id="KN839848">
    <property type="protein sequence ID" value="KIJ64080.1"/>
    <property type="molecule type" value="Genomic_DNA"/>
</dbReference>
<reference evidence="1 2" key="1">
    <citation type="submission" date="2014-04" db="EMBL/GenBank/DDBJ databases">
        <title>Evolutionary Origins and Diversification of the Mycorrhizal Mutualists.</title>
        <authorList>
            <consortium name="DOE Joint Genome Institute"/>
            <consortium name="Mycorrhizal Genomics Consortium"/>
            <person name="Kohler A."/>
            <person name="Kuo A."/>
            <person name="Nagy L.G."/>
            <person name="Floudas D."/>
            <person name="Copeland A."/>
            <person name="Barry K.W."/>
            <person name="Cichocki N."/>
            <person name="Veneault-Fourrey C."/>
            <person name="LaButti K."/>
            <person name="Lindquist E.A."/>
            <person name="Lipzen A."/>
            <person name="Lundell T."/>
            <person name="Morin E."/>
            <person name="Murat C."/>
            <person name="Riley R."/>
            <person name="Ohm R."/>
            <person name="Sun H."/>
            <person name="Tunlid A."/>
            <person name="Henrissat B."/>
            <person name="Grigoriev I.V."/>
            <person name="Hibbett D.S."/>
            <person name="Martin F."/>
        </authorList>
    </citation>
    <scope>NUCLEOTIDE SEQUENCE [LARGE SCALE GENOMIC DNA]</scope>
    <source>
        <strain evidence="1 2">MD-312</strain>
    </source>
</reference>
<proteinExistence type="predicted"/>
<dbReference type="HOGENOM" id="CLU_2542848_0_0_1"/>
<protein>
    <submittedName>
        <fullName evidence="1">Unplaced genomic scaffold scaffold_14, whole genome shotgun sequence</fullName>
    </submittedName>
</protein>
<gene>
    <name evidence="1" type="ORF">HYDPIDRAFT_112610</name>
</gene>
<organism evidence="1 2">
    <name type="scientific">Hydnomerulius pinastri MD-312</name>
    <dbReference type="NCBI Taxonomy" id="994086"/>
    <lineage>
        <taxon>Eukaryota</taxon>
        <taxon>Fungi</taxon>
        <taxon>Dikarya</taxon>
        <taxon>Basidiomycota</taxon>
        <taxon>Agaricomycotina</taxon>
        <taxon>Agaricomycetes</taxon>
        <taxon>Agaricomycetidae</taxon>
        <taxon>Boletales</taxon>
        <taxon>Boletales incertae sedis</taxon>
        <taxon>Leucogyrophana</taxon>
    </lineage>
</organism>
<sequence>MPLTQTISTLQQYLCKLYGCCASRRNILRDFVEAREAMKHDVCTQIIVRLNLEWTKKELQDSCPYNAQMRIRAIGCGCVFSAD</sequence>
<evidence type="ECO:0000313" key="1">
    <source>
        <dbReference type="EMBL" id="KIJ64080.1"/>
    </source>
</evidence>